<dbReference type="InterPro" id="IPR053146">
    <property type="entry name" value="QDO-like"/>
</dbReference>
<dbReference type="InterPro" id="IPR013096">
    <property type="entry name" value="Cupin_2"/>
</dbReference>
<evidence type="ECO:0000313" key="4">
    <source>
        <dbReference type="Proteomes" id="UP000199289"/>
    </source>
</evidence>
<reference evidence="2 5" key="3">
    <citation type="submission" date="2018-07" db="EMBL/GenBank/DDBJ databases">
        <title>Genome sequence of extremly halophilic archaeon Halopelagius longus strain BC12-B1.</title>
        <authorList>
            <person name="Zhang X."/>
        </authorList>
    </citation>
    <scope>NUCLEOTIDE SEQUENCE [LARGE SCALE GENOMIC DNA]</scope>
    <source>
        <strain evidence="2 5">BC12-B1</strain>
    </source>
</reference>
<evidence type="ECO:0000313" key="5">
    <source>
        <dbReference type="Proteomes" id="UP000255421"/>
    </source>
</evidence>
<accession>A0A1H0XTS4</accession>
<dbReference type="Proteomes" id="UP000199289">
    <property type="component" value="Unassembled WGS sequence"/>
</dbReference>
<evidence type="ECO:0000313" key="3">
    <source>
        <dbReference type="EMBL" id="SDQ06308.1"/>
    </source>
</evidence>
<sequence>MTDTTQREKYSVSVGFNRNLGAELKVAPRDGENEVAVVEHTLAPGKLAAPLHRHTNEDEISYIIEGRMGVQEGDNTFVVEAGESAVKGRGIWHTFWNPGPESLRFLEIITPGDFAWYFAEADEILPDNGEPDADAAEKLATLHDQYEFELCPESVPELIEQHGLETGEE</sequence>
<dbReference type="AlphaFoldDB" id="A0A1H0XTS4"/>
<keyword evidence="5" id="KW-1185">Reference proteome</keyword>
<reference evidence="3" key="2">
    <citation type="submission" date="2016-10" db="EMBL/GenBank/DDBJ databases">
        <authorList>
            <person name="de Groot N.N."/>
        </authorList>
    </citation>
    <scope>NUCLEOTIDE SEQUENCE [LARGE SCALE GENOMIC DNA]</scope>
    <source>
        <strain evidence="3">CGMCC 1.12397</strain>
    </source>
</reference>
<protein>
    <submittedName>
        <fullName evidence="3">Cupin domain protein</fullName>
    </submittedName>
    <submittedName>
        <fullName evidence="2">Cupin domain-containing protein</fullName>
    </submittedName>
</protein>
<dbReference type="EMBL" id="QQST01000001">
    <property type="protein sequence ID" value="RDI72089.1"/>
    <property type="molecule type" value="Genomic_DNA"/>
</dbReference>
<feature type="domain" description="Cupin type-2" evidence="1">
    <location>
        <begin position="40"/>
        <end position="108"/>
    </location>
</feature>
<dbReference type="PANTHER" id="PTHR36440">
    <property type="entry name" value="PUTATIVE (AFU_ORTHOLOGUE AFUA_8G07350)-RELATED"/>
    <property type="match status" value="1"/>
</dbReference>
<evidence type="ECO:0000259" key="1">
    <source>
        <dbReference type="Pfam" id="PF07883"/>
    </source>
</evidence>
<name>A0A1H0XTS4_9EURY</name>
<dbReference type="InterPro" id="IPR014710">
    <property type="entry name" value="RmlC-like_jellyroll"/>
</dbReference>
<dbReference type="Pfam" id="PF07883">
    <property type="entry name" value="Cupin_2"/>
    <property type="match status" value="1"/>
</dbReference>
<organism evidence="3 4">
    <name type="scientific">Halopelagius longus</name>
    <dbReference type="NCBI Taxonomy" id="1236180"/>
    <lineage>
        <taxon>Archaea</taxon>
        <taxon>Methanobacteriati</taxon>
        <taxon>Methanobacteriota</taxon>
        <taxon>Stenosarchaea group</taxon>
        <taxon>Halobacteria</taxon>
        <taxon>Halobacteriales</taxon>
        <taxon>Haloferacaceae</taxon>
    </lineage>
</organism>
<dbReference type="Proteomes" id="UP000255421">
    <property type="component" value="Unassembled WGS sequence"/>
</dbReference>
<evidence type="ECO:0000313" key="2">
    <source>
        <dbReference type="EMBL" id="RDI72089.1"/>
    </source>
</evidence>
<dbReference type="RefSeq" id="WP_092531567.1">
    <property type="nucleotide sequence ID" value="NZ_FNKQ01000001.1"/>
</dbReference>
<reference evidence="4" key="1">
    <citation type="submission" date="2016-10" db="EMBL/GenBank/DDBJ databases">
        <authorList>
            <person name="Varghese N."/>
            <person name="Submissions S."/>
        </authorList>
    </citation>
    <scope>NUCLEOTIDE SEQUENCE [LARGE SCALE GENOMIC DNA]</scope>
    <source>
        <strain evidence="4">CGMCC 1.12397</strain>
    </source>
</reference>
<gene>
    <name evidence="2" type="ORF">DWB78_10380</name>
    <name evidence="3" type="ORF">SAMN05216278_0183</name>
</gene>
<proteinExistence type="predicted"/>
<dbReference type="PANTHER" id="PTHR36440:SF1">
    <property type="entry name" value="PUTATIVE (AFU_ORTHOLOGUE AFUA_8G07350)-RELATED"/>
    <property type="match status" value="1"/>
</dbReference>
<dbReference type="Gene3D" id="2.60.120.10">
    <property type="entry name" value="Jelly Rolls"/>
    <property type="match status" value="1"/>
</dbReference>
<dbReference type="EMBL" id="FNKQ01000001">
    <property type="protein sequence ID" value="SDQ06308.1"/>
    <property type="molecule type" value="Genomic_DNA"/>
</dbReference>
<dbReference type="SUPFAM" id="SSF51182">
    <property type="entry name" value="RmlC-like cupins"/>
    <property type="match status" value="1"/>
</dbReference>
<dbReference type="OrthoDB" id="307518at2157"/>
<dbReference type="InterPro" id="IPR011051">
    <property type="entry name" value="RmlC_Cupin_sf"/>
</dbReference>